<keyword evidence="4" id="KW-0472">Membrane</keyword>
<comment type="caution">
    <text evidence="6">The sequence shown here is derived from an EMBL/GenBank/DDBJ whole genome shotgun (WGS) entry which is preliminary data.</text>
</comment>
<dbReference type="RefSeq" id="WP_016443248.1">
    <property type="nucleotide sequence ID" value="NZ_CAMXYX010000016.1"/>
</dbReference>
<feature type="transmembrane region" description="Helical" evidence="4">
    <location>
        <begin position="142"/>
        <end position="164"/>
    </location>
</feature>
<evidence type="ECO:0000256" key="3">
    <source>
        <dbReference type="SAM" id="MobiDB-lite"/>
    </source>
</evidence>
<dbReference type="PROSITE" id="PS50106">
    <property type="entry name" value="PDZ"/>
    <property type="match status" value="1"/>
</dbReference>
<feature type="region of interest" description="Disordered" evidence="3">
    <location>
        <begin position="169"/>
        <end position="226"/>
    </location>
</feature>
<feature type="compositionally biased region" description="Low complexity" evidence="3">
    <location>
        <begin position="43"/>
        <end position="56"/>
    </location>
</feature>
<dbReference type="InterPro" id="IPR051201">
    <property type="entry name" value="Chloro_Bact_Ser_Proteases"/>
</dbReference>
<evidence type="ECO:0000256" key="2">
    <source>
        <dbReference type="ARBA" id="ARBA00022801"/>
    </source>
</evidence>
<dbReference type="InterPro" id="IPR001478">
    <property type="entry name" value="PDZ"/>
</dbReference>
<accession>A0ABT5V907</accession>
<evidence type="ECO:0000313" key="6">
    <source>
        <dbReference type="EMBL" id="MDE1657095.1"/>
    </source>
</evidence>
<evidence type="ECO:0000259" key="5">
    <source>
        <dbReference type="PROSITE" id="PS50106"/>
    </source>
</evidence>
<keyword evidence="2" id="KW-0378">Hydrolase</keyword>
<dbReference type="Gene3D" id="2.30.42.10">
    <property type="match status" value="1"/>
</dbReference>
<sequence>MTDEWRNDAGEPGAQQPNANHAGPGQSHVNPSQPGANQGGGAQSAWAQAGSSQGAWTQAGGAQSTSYTNAYHYPSVPSAGYASAQPPYPSGYPGASQQQYGYGYGYGGQFGAGTQFGAAPQFGGAPQFGAAPVKRRSKGTTAILVIIGMVVALLVGTGVGYFGLAPEPQASSPSVKDPFSFQYNDGLTAPNDGRQQGGAEPYMPIPRDFPTQLPGGNHGADGPIDRGEKVSPAGVAIINARMGSGMGAGSGIVLTADGQVLTNYHVVMGSDAIQVEIPATGKTYAASVIGHDEKRDVALLQLKDASGLTPAKIASTPAKQGDKVSAVGNGRGQGYLTEIKGEVTGLGMDVRVATEDGLSFDTLKDMIVTDADVVPGYSGGPMMNAQGEVVGMNSAASQGTTSAQVYGFAIPIERALSIVEQIRAGKSDDNVTVGKNAALGITVGLSEQSRVTVLAVGPNSGAAKAGVKEGDTILSLDGQSVSSPAQVAKQVRTHKVGDTITLEISRGGGAPQTIEVTLGESPVN</sequence>
<evidence type="ECO:0000256" key="4">
    <source>
        <dbReference type="SAM" id="Phobius"/>
    </source>
</evidence>
<dbReference type="GeneID" id="83608334"/>
<dbReference type="Pfam" id="PF13365">
    <property type="entry name" value="Trypsin_2"/>
    <property type="match status" value="1"/>
</dbReference>
<keyword evidence="4" id="KW-1133">Transmembrane helix</keyword>
<reference evidence="6 7" key="1">
    <citation type="submission" date="2023-02" db="EMBL/GenBank/DDBJ databases">
        <title>Defining the Infant Male Urobiome and Moving Towards Mechanisms in Urobiome Research.</title>
        <authorList>
            <person name="Reasoner S."/>
            <person name="Flores V."/>
            <person name="Van Horn G."/>
            <person name="Morales G."/>
            <person name="Peard L."/>
            <person name="Abelson B."/>
            <person name="Manuel C."/>
            <person name="Lee J."/>
            <person name="Baker B."/>
            <person name="Williams T."/>
            <person name="Schmitz J."/>
            <person name="Clayton D."/>
            <person name="Hadjifrangiskou M."/>
        </authorList>
    </citation>
    <scope>NUCLEOTIDE SEQUENCE [LARGE SCALE GENOMIC DNA]</scope>
    <source>
        <strain evidence="6 7">AS1053</strain>
    </source>
</reference>
<evidence type="ECO:0000256" key="1">
    <source>
        <dbReference type="ARBA" id="ARBA00022670"/>
    </source>
</evidence>
<keyword evidence="7" id="KW-1185">Reference proteome</keyword>
<dbReference type="InterPro" id="IPR001940">
    <property type="entry name" value="Peptidase_S1C"/>
</dbReference>
<organism evidence="6 7">
    <name type="scientific">Actinotignum sanguinis</name>
    <dbReference type="NCBI Taxonomy" id="1445614"/>
    <lineage>
        <taxon>Bacteria</taxon>
        <taxon>Bacillati</taxon>
        <taxon>Actinomycetota</taxon>
        <taxon>Actinomycetes</taxon>
        <taxon>Actinomycetales</taxon>
        <taxon>Actinomycetaceae</taxon>
        <taxon>Actinotignum</taxon>
    </lineage>
</organism>
<gene>
    <name evidence="6" type="ORF">PWJ81_08445</name>
</gene>
<dbReference type="CDD" id="cd06779">
    <property type="entry name" value="cpPDZ_Deg_HtrA-like"/>
    <property type="match status" value="1"/>
</dbReference>
<keyword evidence="1" id="KW-0645">Protease</keyword>
<name>A0ABT5V907_9ACTO</name>
<dbReference type="SUPFAM" id="SSF50156">
    <property type="entry name" value="PDZ domain-like"/>
    <property type="match status" value="1"/>
</dbReference>
<dbReference type="SMART" id="SM00228">
    <property type="entry name" value="PDZ"/>
    <property type="match status" value="1"/>
</dbReference>
<dbReference type="Gene3D" id="2.40.10.120">
    <property type="match status" value="1"/>
</dbReference>
<dbReference type="InterPro" id="IPR036034">
    <property type="entry name" value="PDZ_sf"/>
</dbReference>
<dbReference type="Proteomes" id="UP001219297">
    <property type="component" value="Unassembled WGS sequence"/>
</dbReference>
<dbReference type="EMBL" id="JARBHI010000024">
    <property type="protein sequence ID" value="MDE1657095.1"/>
    <property type="molecule type" value="Genomic_DNA"/>
</dbReference>
<dbReference type="InterPro" id="IPR009003">
    <property type="entry name" value="Peptidase_S1_PA"/>
</dbReference>
<feature type="region of interest" description="Disordered" evidence="3">
    <location>
        <begin position="1"/>
        <end position="60"/>
    </location>
</feature>
<dbReference type="PANTHER" id="PTHR43343">
    <property type="entry name" value="PEPTIDASE S12"/>
    <property type="match status" value="1"/>
</dbReference>
<evidence type="ECO:0000313" key="7">
    <source>
        <dbReference type="Proteomes" id="UP001219297"/>
    </source>
</evidence>
<dbReference type="Pfam" id="PF13180">
    <property type="entry name" value="PDZ_2"/>
    <property type="match status" value="1"/>
</dbReference>
<feature type="domain" description="PDZ" evidence="5">
    <location>
        <begin position="421"/>
        <end position="508"/>
    </location>
</feature>
<proteinExistence type="predicted"/>
<keyword evidence="4" id="KW-0812">Transmembrane</keyword>
<dbReference type="SUPFAM" id="SSF50494">
    <property type="entry name" value="Trypsin-like serine proteases"/>
    <property type="match status" value="1"/>
</dbReference>
<protein>
    <submittedName>
        <fullName evidence="6">Trypsin-like peptidase domain-containing protein</fullName>
    </submittedName>
</protein>
<dbReference type="PANTHER" id="PTHR43343:SF3">
    <property type="entry name" value="PROTEASE DO-LIKE 8, CHLOROPLASTIC"/>
    <property type="match status" value="1"/>
</dbReference>
<dbReference type="PRINTS" id="PR00834">
    <property type="entry name" value="PROTEASES2C"/>
</dbReference>